<accession>A0ABR3IW48</accession>
<proteinExistence type="predicted"/>
<name>A0ABR3IW48_9AGAR</name>
<gene>
    <name evidence="1" type="ORF">HGRIS_013673</name>
</gene>
<comment type="caution">
    <text evidence="1">The sequence shown here is derived from an EMBL/GenBank/DDBJ whole genome shotgun (WGS) entry which is preliminary data.</text>
</comment>
<sequence length="273" mass="29371">MLPRLSATATTSIKKYSSQPLSQAMTAKLTTSAFLSHLKSLYPFSEAASNADAVLQNPWYIAAAVAFSGGGHTPGVISVFQSALEELRSKQCSIEQQKLLANRVRDALFKSGLTTGYPKAIESLIALHQVMPVELREPSMMRDPGTSIEQYASDGAVLFKQVYGESAGPVQQALNDAYPDLGWFSNTVGYGLTYGFTSLLSPLETSYVLVSALISVDAPRQIHWHIAGARRNGASLAEIKAVREIAIEASRHAGVGWKSGVPEVADTIEQQLV</sequence>
<dbReference type="PANTHER" id="PTHR28180">
    <property type="entry name" value="CONSERVED MITOCHONDRIAL PROTEIN-RELATED"/>
    <property type="match status" value="1"/>
</dbReference>
<evidence type="ECO:0000313" key="2">
    <source>
        <dbReference type="Proteomes" id="UP001556367"/>
    </source>
</evidence>
<reference evidence="2" key="1">
    <citation type="submission" date="2024-06" db="EMBL/GenBank/DDBJ databases">
        <title>Multi-omics analyses provide insights into the biosynthesis of the anticancer antibiotic pleurotin in Hohenbuehelia grisea.</title>
        <authorList>
            <person name="Weaver J.A."/>
            <person name="Alberti F."/>
        </authorList>
    </citation>
    <scope>NUCLEOTIDE SEQUENCE [LARGE SCALE GENOMIC DNA]</scope>
    <source>
        <strain evidence="2">T-177</strain>
    </source>
</reference>
<dbReference type="Gene3D" id="1.20.1290.10">
    <property type="entry name" value="AhpD-like"/>
    <property type="match status" value="1"/>
</dbReference>
<protein>
    <recommendedName>
        <fullName evidence="3">Carboxymuconolactone decarboxylase-like domain-containing protein</fullName>
    </recommendedName>
</protein>
<dbReference type="InterPro" id="IPR029032">
    <property type="entry name" value="AhpD-like"/>
</dbReference>
<dbReference type="EMBL" id="JASNQZ010000015">
    <property type="protein sequence ID" value="KAL0947584.1"/>
    <property type="molecule type" value="Genomic_DNA"/>
</dbReference>
<dbReference type="SUPFAM" id="SSF69118">
    <property type="entry name" value="AhpD-like"/>
    <property type="match status" value="1"/>
</dbReference>
<dbReference type="InterPro" id="IPR052999">
    <property type="entry name" value="PTS1_Protein"/>
</dbReference>
<dbReference type="Proteomes" id="UP001556367">
    <property type="component" value="Unassembled WGS sequence"/>
</dbReference>
<evidence type="ECO:0008006" key="3">
    <source>
        <dbReference type="Google" id="ProtNLM"/>
    </source>
</evidence>
<evidence type="ECO:0000313" key="1">
    <source>
        <dbReference type="EMBL" id="KAL0947584.1"/>
    </source>
</evidence>
<keyword evidence="2" id="KW-1185">Reference proteome</keyword>
<organism evidence="1 2">
    <name type="scientific">Hohenbuehelia grisea</name>
    <dbReference type="NCBI Taxonomy" id="104357"/>
    <lineage>
        <taxon>Eukaryota</taxon>
        <taxon>Fungi</taxon>
        <taxon>Dikarya</taxon>
        <taxon>Basidiomycota</taxon>
        <taxon>Agaricomycotina</taxon>
        <taxon>Agaricomycetes</taxon>
        <taxon>Agaricomycetidae</taxon>
        <taxon>Agaricales</taxon>
        <taxon>Pleurotineae</taxon>
        <taxon>Pleurotaceae</taxon>
        <taxon>Hohenbuehelia</taxon>
    </lineage>
</organism>
<dbReference type="PANTHER" id="PTHR28180:SF2">
    <property type="entry name" value="PEROXISOMAL PROTEIN 2"/>
    <property type="match status" value="1"/>
</dbReference>